<protein>
    <submittedName>
        <fullName evidence="3">Alpha/beta hydrolase</fullName>
    </submittedName>
</protein>
<dbReference type="InterPro" id="IPR029058">
    <property type="entry name" value="AB_hydrolase_fold"/>
</dbReference>
<organism evidence="3 4">
    <name type="scientific">Parahaliea mediterranea</name>
    <dbReference type="NCBI Taxonomy" id="651086"/>
    <lineage>
        <taxon>Bacteria</taxon>
        <taxon>Pseudomonadati</taxon>
        <taxon>Pseudomonadota</taxon>
        <taxon>Gammaproteobacteria</taxon>
        <taxon>Cellvibrionales</taxon>
        <taxon>Halieaceae</taxon>
        <taxon>Parahaliea</taxon>
    </lineage>
</organism>
<dbReference type="GO" id="GO:0016787">
    <property type="term" value="F:hydrolase activity"/>
    <property type="evidence" value="ECO:0007669"/>
    <property type="project" value="UniProtKB-KW"/>
</dbReference>
<sequence>MLRLLYGFLVLLTLQARAGDDGVPRECVVLLHGLGRTELSMVDLAWELRRAGYTVANVTYPSLARPIEELAQLAVEEGLAECRQQGAGVIHFATHSLGGILVRQYLAGAAADKLTRVVMLGPPNQGSKMADIFYAIEWLRPLYPHALGQLGTGPESIPQRLGPVDFELGVIAGTSDWLSPLPGGTEEPGDGTVSVAETRVEGMVDFIQLPASHTFMMWSPEVQAQVIHFLRHGYFAHPDTP</sequence>
<evidence type="ECO:0000313" key="4">
    <source>
        <dbReference type="Proteomes" id="UP000664303"/>
    </source>
</evidence>
<accession>A0A939DGB1</accession>
<proteinExistence type="predicted"/>
<gene>
    <name evidence="3" type="ORF">JYP50_14100</name>
</gene>
<dbReference type="PANTHER" id="PTHR37946:SF1">
    <property type="entry name" value="SLL1969 PROTEIN"/>
    <property type="match status" value="1"/>
</dbReference>
<dbReference type="InterPro" id="IPR000073">
    <property type="entry name" value="AB_hydrolase_1"/>
</dbReference>
<feature type="signal peptide" evidence="1">
    <location>
        <begin position="1"/>
        <end position="18"/>
    </location>
</feature>
<evidence type="ECO:0000313" key="3">
    <source>
        <dbReference type="EMBL" id="MBN7797738.1"/>
    </source>
</evidence>
<dbReference type="Pfam" id="PF12697">
    <property type="entry name" value="Abhydrolase_6"/>
    <property type="match status" value="1"/>
</dbReference>
<dbReference type="PANTHER" id="PTHR37946">
    <property type="entry name" value="SLL1969 PROTEIN"/>
    <property type="match status" value="1"/>
</dbReference>
<keyword evidence="1" id="KW-0732">Signal</keyword>
<dbReference type="EMBL" id="JAFKCZ010000009">
    <property type="protein sequence ID" value="MBN7797738.1"/>
    <property type="molecule type" value="Genomic_DNA"/>
</dbReference>
<dbReference type="Proteomes" id="UP000664303">
    <property type="component" value="Unassembled WGS sequence"/>
</dbReference>
<dbReference type="SUPFAM" id="SSF53474">
    <property type="entry name" value="alpha/beta-Hydrolases"/>
    <property type="match status" value="1"/>
</dbReference>
<dbReference type="AlphaFoldDB" id="A0A939DGB1"/>
<keyword evidence="4" id="KW-1185">Reference proteome</keyword>
<dbReference type="Gene3D" id="3.40.50.1820">
    <property type="entry name" value="alpha/beta hydrolase"/>
    <property type="match status" value="1"/>
</dbReference>
<comment type="caution">
    <text evidence="3">The sequence shown here is derived from an EMBL/GenBank/DDBJ whole genome shotgun (WGS) entry which is preliminary data.</text>
</comment>
<evidence type="ECO:0000259" key="2">
    <source>
        <dbReference type="Pfam" id="PF12697"/>
    </source>
</evidence>
<evidence type="ECO:0000256" key="1">
    <source>
        <dbReference type="SAM" id="SignalP"/>
    </source>
</evidence>
<feature type="domain" description="AB hydrolase-1" evidence="2">
    <location>
        <begin position="28"/>
        <end position="148"/>
    </location>
</feature>
<dbReference type="RefSeq" id="WP_206561183.1">
    <property type="nucleotide sequence ID" value="NZ_JAFKCZ010000009.1"/>
</dbReference>
<feature type="chain" id="PRO_5037321896" evidence="1">
    <location>
        <begin position="19"/>
        <end position="241"/>
    </location>
</feature>
<keyword evidence="3" id="KW-0378">Hydrolase</keyword>
<reference evidence="3" key="1">
    <citation type="submission" date="2021-02" db="EMBL/GenBank/DDBJ databases">
        <title>PHA producing bacteria isolated from coastal sediment in Guangdong, Shenzhen.</title>
        <authorList>
            <person name="Zheng W."/>
            <person name="Yu S."/>
            <person name="Huang Y."/>
        </authorList>
    </citation>
    <scope>NUCLEOTIDE SEQUENCE</scope>
    <source>
        <strain evidence="3">TN14-10</strain>
    </source>
</reference>
<name>A0A939DGB1_9GAMM</name>